<protein>
    <recommendedName>
        <fullName evidence="4">TIL domain-containing protein</fullName>
    </recommendedName>
</protein>
<dbReference type="PANTHER" id="PTHR23259:SF70">
    <property type="entry name" value="ACCESSORY GLAND PROTEIN ACP62F-RELATED"/>
    <property type="match status" value="1"/>
</dbReference>
<feature type="non-terminal residue" evidence="5">
    <location>
        <position position="1"/>
    </location>
</feature>
<evidence type="ECO:0000313" key="6">
    <source>
        <dbReference type="Proteomes" id="UP001432322"/>
    </source>
</evidence>
<keyword evidence="1" id="KW-0646">Protease inhibitor</keyword>
<keyword evidence="6" id="KW-1185">Reference proteome</keyword>
<gene>
    <name evidence="5" type="ORF">PFISCL1PPCAC_1745</name>
</gene>
<evidence type="ECO:0000256" key="1">
    <source>
        <dbReference type="ARBA" id="ARBA00022690"/>
    </source>
</evidence>
<dbReference type="PANTHER" id="PTHR23259">
    <property type="entry name" value="RIDDLE"/>
    <property type="match status" value="1"/>
</dbReference>
<name>A0AAV5UW48_9BILA</name>
<dbReference type="CDD" id="cd19941">
    <property type="entry name" value="TIL"/>
    <property type="match status" value="1"/>
</dbReference>
<dbReference type="Pfam" id="PF01826">
    <property type="entry name" value="TIL"/>
    <property type="match status" value="1"/>
</dbReference>
<sequence length="118" mass="13508">CTNSIQNCGSQCYAPSCQCADGFYRRPSPINDCVSREECFYPGWRREEKPEECRENEVFKQCTKKCEETCFDRKPSCSSECGPPGCECESGFLRISVHESVCIPPEMCPAKKILWRRS</sequence>
<organism evidence="5 6">
    <name type="scientific">Pristionchus fissidentatus</name>
    <dbReference type="NCBI Taxonomy" id="1538716"/>
    <lineage>
        <taxon>Eukaryota</taxon>
        <taxon>Metazoa</taxon>
        <taxon>Ecdysozoa</taxon>
        <taxon>Nematoda</taxon>
        <taxon>Chromadorea</taxon>
        <taxon>Rhabditida</taxon>
        <taxon>Rhabditina</taxon>
        <taxon>Diplogasteromorpha</taxon>
        <taxon>Diplogasteroidea</taxon>
        <taxon>Neodiplogasteridae</taxon>
        <taxon>Pristionchus</taxon>
    </lineage>
</organism>
<dbReference type="InterPro" id="IPR036084">
    <property type="entry name" value="Ser_inhib-like_sf"/>
</dbReference>
<dbReference type="InterPro" id="IPR002919">
    <property type="entry name" value="TIL_dom"/>
</dbReference>
<reference evidence="5" key="1">
    <citation type="submission" date="2023-10" db="EMBL/GenBank/DDBJ databases">
        <title>Genome assembly of Pristionchus species.</title>
        <authorList>
            <person name="Yoshida K."/>
            <person name="Sommer R.J."/>
        </authorList>
    </citation>
    <scope>NUCLEOTIDE SEQUENCE</scope>
    <source>
        <strain evidence="5">RS5133</strain>
    </source>
</reference>
<evidence type="ECO:0000259" key="4">
    <source>
        <dbReference type="Pfam" id="PF01826"/>
    </source>
</evidence>
<proteinExistence type="predicted"/>
<evidence type="ECO:0000313" key="5">
    <source>
        <dbReference type="EMBL" id="GMT10448.1"/>
    </source>
</evidence>
<comment type="caution">
    <text evidence="5">The sequence shown here is derived from an EMBL/GenBank/DDBJ whole genome shotgun (WGS) entry which is preliminary data.</text>
</comment>
<evidence type="ECO:0000256" key="3">
    <source>
        <dbReference type="ARBA" id="ARBA00023157"/>
    </source>
</evidence>
<dbReference type="GO" id="GO:0004867">
    <property type="term" value="F:serine-type endopeptidase inhibitor activity"/>
    <property type="evidence" value="ECO:0007669"/>
    <property type="project" value="UniProtKB-KW"/>
</dbReference>
<dbReference type="Gene3D" id="2.10.25.10">
    <property type="entry name" value="Laminin"/>
    <property type="match status" value="2"/>
</dbReference>
<accession>A0AAV5UW48</accession>
<dbReference type="SUPFAM" id="SSF57567">
    <property type="entry name" value="Serine protease inhibitors"/>
    <property type="match status" value="1"/>
</dbReference>
<dbReference type="AlphaFoldDB" id="A0AAV5UW48"/>
<evidence type="ECO:0000256" key="2">
    <source>
        <dbReference type="ARBA" id="ARBA00022900"/>
    </source>
</evidence>
<dbReference type="Proteomes" id="UP001432322">
    <property type="component" value="Unassembled WGS sequence"/>
</dbReference>
<keyword evidence="3" id="KW-1015">Disulfide bond</keyword>
<keyword evidence="2" id="KW-0722">Serine protease inhibitor</keyword>
<dbReference type="InterPro" id="IPR051368">
    <property type="entry name" value="SerProtInhib-TIL_Domain"/>
</dbReference>
<feature type="domain" description="TIL" evidence="4">
    <location>
        <begin position="53"/>
        <end position="108"/>
    </location>
</feature>
<dbReference type="EMBL" id="BTSY01000001">
    <property type="protein sequence ID" value="GMT10448.1"/>
    <property type="molecule type" value="Genomic_DNA"/>
</dbReference>